<evidence type="ECO:0000256" key="4">
    <source>
        <dbReference type="ARBA" id="ARBA00022833"/>
    </source>
</evidence>
<proteinExistence type="predicted"/>
<dbReference type="GO" id="GO:0005634">
    <property type="term" value="C:nucleus"/>
    <property type="evidence" value="ECO:0007669"/>
    <property type="project" value="UniProtKB-SubCell"/>
</dbReference>
<gene>
    <name evidence="6" type="ORF">Cgig2_032248</name>
</gene>
<evidence type="ECO:0000256" key="2">
    <source>
        <dbReference type="ARBA" id="ARBA00022723"/>
    </source>
</evidence>
<accession>A0A9Q1JV72</accession>
<keyword evidence="7" id="KW-1185">Reference proteome</keyword>
<evidence type="ECO:0000313" key="7">
    <source>
        <dbReference type="Proteomes" id="UP001153076"/>
    </source>
</evidence>
<dbReference type="PANTHER" id="PTHR46481:SF10">
    <property type="entry name" value="ZINC FINGER BED DOMAIN-CONTAINING PROTEIN 39"/>
    <property type="match status" value="1"/>
</dbReference>
<evidence type="ECO:0000313" key="6">
    <source>
        <dbReference type="EMBL" id="KAJ8431477.1"/>
    </source>
</evidence>
<keyword evidence="4" id="KW-0862">Zinc</keyword>
<dbReference type="InterPro" id="IPR012337">
    <property type="entry name" value="RNaseH-like_sf"/>
</dbReference>
<dbReference type="InterPro" id="IPR052035">
    <property type="entry name" value="ZnF_BED_domain_contain"/>
</dbReference>
<dbReference type="AlphaFoldDB" id="A0A9Q1JV72"/>
<dbReference type="PANTHER" id="PTHR46481">
    <property type="entry name" value="ZINC FINGER BED DOMAIN-CONTAINING PROTEIN 4"/>
    <property type="match status" value="1"/>
</dbReference>
<comment type="caution">
    <text evidence="6">The sequence shown here is derived from an EMBL/GenBank/DDBJ whole genome shotgun (WGS) entry which is preliminary data.</text>
</comment>
<keyword evidence="3" id="KW-0863">Zinc-finger</keyword>
<dbReference type="EMBL" id="JAKOGI010000686">
    <property type="protein sequence ID" value="KAJ8431477.1"/>
    <property type="molecule type" value="Genomic_DNA"/>
</dbReference>
<evidence type="ECO:0000256" key="3">
    <source>
        <dbReference type="ARBA" id="ARBA00022771"/>
    </source>
</evidence>
<name>A0A9Q1JV72_9CARY</name>
<evidence type="ECO:0008006" key="8">
    <source>
        <dbReference type="Google" id="ProtNLM"/>
    </source>
</evidence>
<keyword evidence="2" id="KW-0479">Metal-binding</keyword>
<keyword evidence="5" id="KW-0539">Nucleus</keyword>
<evidence type="ECO:0000256" key="1">
    <source>
        <dbReference type="ARBA" id="ARBA00004123"/>
    </source>
</evidence>
<organism evidence="6 7">
    <name type="scientific">Carnegiea gigantea</name>
    <dbReference type="NCBI Taxonomy" id="171969"/>
    <lineage>
        <taxon>Eukaryota</taxon>
        <taxon>Viridiplantae</taxon>
        <taxon>Streptophyta</taxon>
        <taxon>Embryophyta</taxon>
        <taxon>Tracheophyta</taxon>
        <taxon>Spermatophyta</taxon>
        <taxon>Magnoliopsida</taxon>
        <taxon>eudicotyledons</taxon>
        <taxon>Gunneridae</taxon>
        <taxon>Pentapetalae</taxon>
        <taxon>Caryophyllales</taxon>
        <taxon>Cactineae</taxon>
        <taxon>Cactaceae</taxon>
        <taxon>Cactoideae</taxon>
        <taxon>Echinocereeae</taxon>
        <taxon>Carnegiea</taxon>
    </lineage>
</organism>
<evidence type="ECO:0000256" key="5">
    <source>
        <dbReference type="ARBA" id="ARBA00023242"/>
    </source>
</evidence>
<reference evidence="6" key="1">
    <citation type="submission" date="2022-04" db="EMBL/GenBank/DDBJ databases">
        <title>Carnegiea gigantea Genome sequencing and assembly v2.</title>
        <authorList>
            <person name="Copetti D."/>
            <person name="Sanderson M.J."/>
            <person name="Burquez A."/>
            <person name="Wojciechowski M.F."/>
        </authorList>
    </citation>
    <scope>NUCLEOTIDE SEQUENCE</scope>
    <source>
        <strain evidence="6">SGP5-SGP5p</strain>
        <tissue evidence="6">Aerial part</tissue>
    </source>
</reference>
<dbReference type="SUPFAM" id="SSF53098">
    <property type="entry name" value="Ribonuclease H-like"/>
    <property type="match status" value="1"/>
</dbReference>
<protein>
    <recommendedName>
        <fullName evidence="8">Transposase</fullName>
    </recommendedName>
</protein>
<comment type="subcellular location">
    <subcellularLocation>
        <location evidence="1">Nucleus</location>
    </subcellularLocation>
</comment>
<dbReference type="OrthoDB" id="1641943at2759"/>
<dbReference type="GO" id="GO:0008270">
    <property type="term" value="F:zinc ion binding"/>
    <property type="evidence" value="ECO:0007669"/>
    <property type="project" value="UniProtKB-KW"/>
</dbReference>
<sequence length="269" mass="30634">MRPLVIKENRNRHLGCGISLQKFPFQMCQGSLKLCAGFTETGRGTGAIARHLETHDILKYSGISLNQVQIFGFPGAKPGVGMLFYNRKKMIDEFSRYVVLDEKPFGMGENQAFDHFVHSSLQPAYRPVSGGALKKKINSCFTNTYTELLNYLTAFKGRVSVMCDLLIYLFQENFLGVTCHWIDEKSNMQKRIIGFEVIESEKNGYLLKNALMTVFTNFGIQNKILSFGVDNASSNTKCIYYMFESRCLDFLVKDFFHVRCVCHVLNLCV</sequence>
<dbReference type="Proteomes" id="UP001153076">
    <property type="component" value="Unassembled WGS sequence"/>
</dbReference>